<reference evidence="4" key="1">
    <citation type="submission" date="2021-01" db="EMBL/GenBank/DDBJ databases">
        <authorList>
            <person name="Corre E."/>
            <person name="Pelletier E."/>
            <person name="Niang G."/>
            <person name="Scheremetjew M."/>
            <person name="Finn R."/>
            <person name="Kale V."/>
            <person name="Holt S."/>
            <person name="Cochrane G."/>
            <person name="Meng A."/>
            <person name="Brown T."/>
            <person name="Cohen L."/>
        </authorList>
    </citation>
    <scope>NUCLEOTIDE SEQUENCE</scope>
</reference>
<dbReference type="Gene3D" id="2.40.50.100">
    <property type="match status" value="1"/>
</dbReference>
<dbReference type="SUPFAM" id="SSF51230">
    <property type="entry name" value="Single hybrid motif"/>
    <property type="match status" value="1"/>
</dbReference>
<gene>
    <name evidence="4" type="ORF">NSCI0253_LOCUS21860</name>
</gene>
<evidence type="ECO:0000256" key="3">
    <source>
        <dbReference type="ARBA" id="ARBA00030463"/>
    </source>
</evidence>
<evidence type="ECO:0000313" key="4">
    <source>
        <dbReference type="EMBL" id="CAD8847510.1"/>
    </source>
</evidence>
<dbReference type="InterPro" id="IPR033753">
    <property type="entry name" value="GCV_H/Fam206"/>
</dbReference>
<accession>A0A7S1F6E2</accession>
<evidence type="ECO:0000256" key="1">
    <source>
        <dbReference type="ARBA" id="ARBA00010764"/>
    </source>
</evidence>
<organism evidence="4">
    <name type="scientific">Noctiluca scintillans</name>
    <name type="common">Sea sparkle</name>
    <name type="synonym">Red tide dinoflagellate</name>
    <dbReference type="NCBI Taxonomy" id="2966"/>
    <lineage>
        <taxon>Eukaryota</taxon>
        <taxon>Sar</taxon>
        <taxon>Alveolata</taxon>
        <taxon>Dinophyceae</taxon>
        <taxon>Noctilucales</taxon>
        <taxon>Noctilucaceae</taxon>
        <taxon>Noctiluca</taxon>
    </lineage>
</organism>
<protein>
    <recommendedName>
        <fullName evidence="2">Protein Abitram</fullName>
    </recommendedName>
    <alternativeName>
        <fullName evidence="3">Actin-binding transcription modulator</fullName>
    </alternativeName>
</protein>
<dbReference type="GO" id="GO:0005634">
    <property type="term" value="C:nucleus"/>
    <property type="evidence" value="ECO:0007669"/>
    <property type="project" value="TreeGrafter"/>
</dbReference>
<sequence>MECLDVTGALADTLERSFVRKYRLGHDANGDLYLLRHPNGLLVVGLAPSHPLLQPGAPNVLSASFTDNVSSSEVHGKRKRGGVKLGVKTSVLKLTFDGGELLIPAGAEGKLIEMNERLLQEPHLLQQEPQGEGFIVIVQPLAEQANRWSKGLLDSDEALATERGSAAKCVCRPWPRIAPGITSSEG</sequence>
<dbReference type="AlphaFoldDB" id="A0A7S1F6E2"/>
<dbReference type="PANTHER" id="PTHR13651:SF0">
    <property type="entry name" value="PROTEIN ABITRAM"/>
    <property type="match status" value="1"/>
</dbReference>
<comment type="similarity">
    <text evidence="1">Belongs to the ABITRAM family.</text>
</comment>
<name>A0A7S1F6E2_NOCSC</name>
<dbReference type="Pfam" id="PF01597">
    <property type="entry name" value="GCV_H"/>
    <property type="match status" value="1"/>
</dbReference>
<dbReference type="PANTHER" id="PTHR13651">
    <property type="entry name" value="PROTEIN ABITRAM"/>
    <property type="match status" value="1"/>
</dbReference>
<dbReference type="InterPro" id="IPR039169">
    <property type="entry name" value="Abitram"/>
</dbReference>
<dbReference type="EMBL" id="HBFQ01031015">
    <property type="protein sequence ID" value="CAD8847510.1"/>
    <property type="molecule type" value="Transcribed_RNA"/>
</dbReference>
<proteinExistence type="inferred from homology"/>
<evidence type="ECO:0000256" key="2">
    <source>
        <dbReference type="ARBA" id="ARBA00019325"/>
    </source>
</evidence>
<dbReference type="InterPro" id="IPR011053">
    <property type="entry name" value="Single_hybrid_motif"/>
</dbReference>